<keyword evidence="3" id="KW-1185">Reference proteome</keyword>
<protein>
    <submittedName>
        <fullName evidence="2">Uncharacterized protein</fullName>
    </submittedName>
</protein>
<reference evidence="2 3" key="1">
    <citation type="submission" date="2017-04" db="EMBL/GenBank/DDBJ databases">
        <authorList>
            <person name="Afonso C.L."/>
            <person name="Miller P.J."/>
            <person name="Scott M.A."/>
            <person name="Spackman E."/>
            <person name="Goraichik I."/>
            <person name="Dimitrov K.M."/>
            <person name="Suarez D.L."/>
            <person name="Swayne D.E."/>
        </authorList>
    </citation>
    <scope>NUCLEOTIDE SEQUENCE [LARGE SCALE GENOMIC DNA]</scope>
    <source>
        <strain evidence="2 3">CGMCC 1.10972</strain>
    </source>
</reference>
<evidence type="ECO:0000313" key="2">
    <source>
        <dbReference type="EMBL" id="SMC32407.1"/>
    </source>
</evidence>
<dbReference type="RefSeq" id="WP_084407767.1">
    <property type="nucleotide sequence ID" value="NZ_FWXR01000001.1"/>
</dbReference>
<dbReference type="Proteomes" id="UP000192656">
    <property type="component" value="Unassembled WGS sequence"/>
</dbReference>
<evidence type="ECO:0000313" key="3">
    <source>
        <dbReference type="Proteomes" id="UP000192656"/>
    </source>
</evidence>
<dbReference type="AlphaFoldDB" id="A0A1W1Y8C2"/>
<name>A0A1W1Y8C2_9HYPH</name>
<feature type="signal peptide" evidence="1">
    <location>
        <begin position="1"/>
        <end position="22"/>
    </location>
</feature>
<feature type="chain" id="PRO_5011963889" evidence="1">
    <location>
        <begin position="23"/>
        <end position="185"/>
    </location>
</feature>
<organism evidence="2 3">
    <name type="scientific">Fulvimarina manganoxydans</name>
    <dbReference type="NCBI Taxonomy" id="937218"/>
    <lineage>
        <taxon>Bacteria</taxon>
        <taxon>Pseudomonadati</taxon>
        <taxon>Pseudomonadota</taxon>
        <taxon>Alphaproteobacteria</taxon>
        <taxon>Hyphomicrobiales</taxon>
        <taxon>Aurantimonadaceae</taxon>
        <taxon>Fulvimarina</taxon>
    </lineage>
</organism>
<dbReference type="EMBL" id="FWXR01000001">
    <property type="protein sequence ID" value="SMC32407.1"/>
    <property type="molecule type" value="Genomic_DNA"/>
</dbReference>
<proteinExistence type="predicted"/>
<dbReference type="STRING" id="937218.SAMN06297251_10126"/>
<accession>A0A1W1Y8C2</accession>
<gene>
    <name evidence="2" type="ORF">SAMN06297251_10126</name>
</gene>
<sequence>MSKYVIAALAAAALACCGYAVYQQAAAAALRVSLVETEADLADARAGLVVSEARRRGAESAHRETLMILADERAAADAAQDEIARLRDRIAKDAGTDRDAPTAPVLRDTIRGLTRTTFEGVTEVWTFVSVVAGRVEKVIEIPSESLCLALVNVAIADIFGRPEFEERLRGRVSLTCAPTAPRRSA</sequence>
<dbReference type="PROSITE" id="PS51257">
    <property type="entry name" value="PROKAR_LIPOPROTEIN"/>
    <property type="match status" value="1"/>
</dbReference>
<evidence type="ECO:0000256" key="1">
    <source>
        <dbReference type="SAM" id="SignalP"/>
    </source>
</evidence>
<keyword evidence="1" id="KW-0732">Signal</keyword>